<evidence type="ECO:0000313" key="1">
    <source>
        <dbReference type="EMBL" id="GAA5045786.1"/>
    </source>
</evidence>
<name>A0ABP9JVL9_9SPHN</name>
<sequence length="155" mass="18369">MSRAVDQEFDQFIRNLKVSREMTERQERFFTQEYEAEKQRASRGAALRRLKDVKEFWGLMMLLLPRPVTRPVIAKEFSWLYDIDWHFDSFESGLREHSKRVPAAVLEKLFAGSAKARELFHQDSSEAAQELMAEIWNTSWTRKADLQRLSELLND</sequence>
<protein>
    <submittedName>
        <fullName evidence="1">Uncharacterized protein</fullName>
    </submittedName>
</protein>
<dbReference type="EMBL" id="BAABHV010000001">
    <property type="protein sequence ID" value="GAA5045786.1"/>
    <property type="molecule type" value="Genomic_DNA"/>
</dbReference>
<dbReference type="RefSeq" id="WP_346031151.1">
    <property type="nucleotide sequence ID" value="NZ_BAABHV010000001.1"/>
</dbReference>
<keyword evidence="2" id="KW-1185">Reference proteome</keyword>
<reference evidence="2" key="1">
    <citation type="journal article" date="2019" name="Int. J. Syst. Evol. Microbiol.">
        <title>The Global Catalogue of Microorganisms (GCM) 10K type strain sequencing project: providing services to taxonomists for standard genome sequencing and annotation.</title>
        <authorList>
            <consortium name="The Broad Institute Genomics Platform"/>
            <consortium name="The Broad Institute Genome Sequencing Center for Infectious Disease"/>
            <person name="Wu L."/>
            <person name="Ma J."/>
        </authorList>
    </citation>
    <scope>NUCLEOTIDE SEQUENCE [LARGE SCALE GENOMIC DNA]</scope>
    <source>
        <strain evidence="2">JCM 18014</strain>
    </source>
</reference>
<gene>
    <name evidence="1" type="ORF">GCM10023208_00620</name>
</gene>
<comment type="caution">
    <text evidence="1">The sequence shown here is derived from an EMBL/GenBank/DDBJ whole genome shotgun (WGS) entry which is preliminary data.</text>
</comment>
<dbReference type="Proteomes" id="UP001500518">
    <property type="component" value="Unassembled WGS sequence"/>
</dbReference>
<organism evidence="1 2">
    <name type="scientific">Erythrobacter westpacificensis</name>
    <dbReference type="NCBI Taxonomy" id="1055231"/>
    <lineage>
        <taxon>Bacteria</taxon>
        <taxon>Pseudomonadati</taxon>
        <taxon>Pseudomonadota</taxon>
        <taxon>Alphaproteobacteria</taxon>
        <taxon>Sphingomonadales</taxon>
        <taxon>Erythrobacteraceae</taxon>
        <taxon>Erythrobacter/Porphyrobacter group</taxon>
        <taxon>Erythrobacter</taxon>
    </lineage>
</organism>
<evidence type="ECO:0000313" key="2">
    <source>
        <dbReference type="Proteomes" id="UP001500518"/>
    </source>
</evidence>
<proteinExistence type="predicted"/>
<accession>A0ABP9JVL9</accession>